<dbReference type="InterPro" id="IPR007480">
    <property type="entry name" value="DUF529"/>
</dbReference>
<comment type="caution">
    <text evidence="3">The sequence shown here is derived from an EMBL/GenBank/DDBJ whole genome shotgun (WGS) entry which is preliminary data.</text>
</comment>
<sequence length="596" mass="66108">MKVLAALWAVSLVGLCHGGELGNLRKGVVDVPLDLSSPDPSLARDYKSIVDGVVYYSYFPKGQFFNKVVDGGVTLWEAEGEERCDVLFSNVGDRTRVILHVWPNSTESKMLYYENVGGEWKLVTIRVKGVPESEEPVSPKEHAAELDFATLGCPLGGCSGSEAKPKVTLPPTESNNNGEDASENKVEGGTPDDEEESGESQPKEVDKEEPDQQSNEYAAGPVADPQESGDIHYESSPSTAAEPSPTEDTEQTAVSSSDPVDQQPTEVNELQESEPLQSTESPQEVAYQQSEAPLEDPKPVSNEEEPTTEPKVSTSEKSNEVEDSEETLVEEVQPEVAPAESPEDDEPGNGSEKEFGDSESTGYESSDNNLPETKVEEPEEPTKPANSSLSKVDSTLFNVEEGEEDAVKVLKLKAKEGTSTNRLLYDSQTVWEDKKKLCSSAVLYLDGEKPTLAVLVTRDKNNKQGKVYRYHDGKQWKDGREGTHKTRLKKLKEKYEPEKTLDISKREDTDVGMYFNDANDESLHIFDPRSTRVTKVVDGENVIWQAGKNEKTCTWARLIVSEDKKDLILTIKSDREREVEFRKVDDKWERISETTD</sequence>
<reference evidence="3 4" key="1">
    <citation type="journal article" date="2012" name="BMC Genomics">
        <title>Comparative genomic analysis and phylogenetic position of Theileria equi.</title>
        <authorList>
            <person name="Kappmeyer L.S."/>
            <person name="Thiagarajan M."/>
            <person name="Herndon D.R."/>
            <person name="Ramsay J.D."/>
            <person name="Caler E."/>
            <person name="Djikeng A."/>
            <person name="Gillespie J.J."/>
            <person name="Lau A.O."/>
            <person name="Roalson E.H."/>
            <person name="Silva J.C."/>
            <person name="Silva M.G."/>
            <person name="Suarez C.E."/>
            <person name="Ueti M.W."/>
            <person name="Nene V.M."/>
            <person name="Mealey R.H."/>
            <person name="Knowles D.P."/>
            <person name="Brayton K.A."/>
        </authorList>
    </citation>
    <scope>NUCLEOTIDE SEQUENCE [LARGE SCALE GENOMIC DNA]</scope>
    <source>
        <strain evidence="3 4">WA</strain>
    </source>
</reference>
<feature type="compositionally biased region" description="Acidic residues" evidence="1">
    <location>
        <begin position="321"/>
        <end position="333"/>
    </location>
</feature>
<feature type="chain" id="PRO_5003953300" evidence="2">
    <location>
        <begin position="19"/>
        <end position="596"/>
    </location>
</feature>
<feature type="signal peptide" evidence="2">
    <location>
        <begin position="1"/>
        <end position="18"/>
    </location>
</feature>
<evidence type="ECO:0000256" key="1">
    <source>
        <dbReference type="SAM" id="MobiDB-lite"/>
    </source>
</evidence>
<accession>L1LES2</accession>
<keyword evidence="4" id="KW-1185">Reference proteome</keyword>
<dbReference type="KEGG" id="beq:BEWA_037140"/>
<dbReference type="OrthoDB" id="363085at2759"/>
<feature type="compositionally biased region" description="Polar residues" evidence="1">
    <location>
        <begin position="251"/>
        <end position="291"/>
    </location>
</feature>
<dbReference type="AlphaFoldDB" id="L1LES2"/>
<feature type="compositionally biased region" description="Low complexity" evidence="1">
    <location>
        <begin position="234"/>
        <end position="244"/>
    </location>
</feature>
<dbReference type="GO" id="GO:0016787">
    <property type="term" value="F:hydrolase activity"/>
    <property type="evidence" value="ECO:0007669"/>
    <property type="project" value="UniProtKB-KW"/>
</dbReference>
<feature type="compositionally biased region" description="Basic and acidic residues" evidence="1">
    <location>
        <begin position="373"/>
        <end position="382"/>
    </location>
</feature>
<dbReference type="GeneID" id="15806601"/>
<evidence type="ECO:0000313" key="3">
    <source>
        <dbReference type="EMBL" id="EKX73678.1"/>
    </source>
</evidence>
<proteinExistence type="predicted"/>
<feature type="compositionally biased region" description="Polar residues" evidence="1">
    <location>
        <begin position="385"/>
        <end position="394"/>
    </location>
</feature>
<protein>
    <submittedName>
        <fullName evidence="3">Signal peptide containing protein</fullName>
        <ecNumber evidence="3">3.4.21.72</ecNumber>
    </submittedName>
</protein>
<feature type="region of interest" description="Disordered" evidence="1">
    <location>
        <begin position="162"/>
        <end position="394"/>
    </location>
</feature>
<dbReference type="EC" id="3.4.21.72" evidence="3"/>
<dbReference type="EMBL" id="ACOU01000002">
    <property type="protein sequence ID" value="EKX73678.1"/>
    <property type="molecule type" value="Genomic_DNA"/>
</dbReference>
<name>L1LES2_THEEQ</name>
<keyword evidence="3" id="KW-0378">Hydrolase</keyword>
<dbReference type="Proteomes" id="UP000031512">
    <property type="component" value="Unassembled WGS sequence"/>
</dbReference>
<evidence type="ECO:0000256" key="2">
    <source>
        <dbReference type="SAM" id="SignalP"/>
    </source>
</evidence>
<dbReference type="Pfam" id="PF04385">
    <property type="entry name" value="FAINT"/>
    <property type="match status" value="1"/>
</dbReference>
<feature type="compositionally biased region" description="Polar residues" evidence="1">
    <location>
        <begin position="358"/>
        <end position="370"/>
    </location>
</feature>
<dbReference type="VEuPathDB" id="PiroplasmaDB:BEWA_037140"/>
<gene>
    <name evidence="3" type="ORF">BEWA_037140</name>
</gene>
<evidence type="ECO:0000313" key="4">
    <source>
        <dbReference type="Proteomes" id="UP000031512"/>
    </source>
</evidence>
<organism evidence="3 4">
    <name type="scientific">Theileria equi strain WA</name>
    <dbReference type="NCBI Taxonomy" id="1537102"/>
    <lineage>
        <taxon>Eukaryota</taxon>
        <taxon>Sar</taxon>
        <taxon>Alveolata</taxon>
        <taxon>Apicomplexa</taxon>
        <taxon>Aconoidasida</taxon>
        <taxon>Piroplasmida</taxon>
        <taxon>Theileriidae</taxon>
        <taxon>Theileria</taxon>
    </lineage>
</organism>
<keyword evidence="2" id="KW-0732">Signal</keyword>
<dbReference type="RefSeq" id="XP_004833130.1">
    <property type="nucleotide sequence ID" value="XM_004833073.1"/>
</dbReference>